<dbReference type="InterPro" id="IPR036249">
    <property type="entry name" value="Thioredoxin-like_sf"/>
</dbReference>
<feature type="domain" description="Thioredoxin" evidence="4">
    <location>
        <begin position="96"/>
        <end position="233"/>
    </location>
</feature>
<evidence type="ECO:0000256" key="1">
    <source>
        <dbReference type="ARBA" id="ARBA00023157"/>
    </source>
</evidence>
<protein>
    <recommendedName>
        <fullName evidence="4">Thioredoxin domain-containing protein</fullName>
    </recommendedName>
</protein>
<sequence>MFPSHARAVLLLCALWTGDAHVIAPRQSLQRSVSSVSHMLSACQLKPVVSTYHASYNRLRGGAVAEGGLMAWIRWLRRLLFPGNPARARSSLPEPPSAGKKEPATSTGNPTGKTKGGRKGSTGRAGSVQEVHSKAEFEKMLKGVRSKQLVVVDFYATWCGPCKQIAPKFAAMAEALPHVKFVKVDVDQAKDVSQQYQVTAMPTFKMLRGGKEVGSMQGADDTALREKIEGLAGKPDRWASAGSGRKL</sequence>
<dbReference type="CDD" id="cd02947">
    <property type="entry name" value="TRX_family"/>
    <property type="match status" value="1"/>
</dbReference>
<organism evidence="5 6">
    <name type="scientific">Prymnesium parvum</name>
    <name type="common">Toxic golden alga</name>
    <dbReference type="NCBI Taxonomy" id="97485"/>
    <lineage>
        <taxon>Eukaryota</taxon>
        <taxon>Haptista</taxon>
        <taxon>Haptophyta</taxon>
        <taxon>Prymnesiophyceae</taxon>
        <taxon>Prymnesiales</taxon>
        <taxon>Prymnesiaceae</taxon>
        <taxon>Prymnesium</taxon>
    </lineage>
</organism>
<dbReference type="Proteomes" id="UP001515480">
    <property type="component" value="Unassembled WGS sequence"/>
</dbReference>
<evidence type="ECO:0000256" key="2">
    <source>
        <dbReference type="SAM" id="MobiDB-lite"/>
    </source>
</evidence>
<evidence type="ECO:0000313" key="6">
    <source>
        <dbReference type="Proteomes" id="UP001515480"/>
    </source>
</evidence>
<feature type="signal peptide" evidence="3">
    <location>
        <begin position="1"/>
        <end position="20"/>
    </location>
</feature>
<dbReference type="AlphaFoldDB" id="A0AB34JUF4"/>
<reference evidence="5 6" key="1">
    <citation type="journal article" date="2024" name="Science">
        <title>Giant polyketide synthase enzymes in the biosynthesis of giant marine polyether toxins.</title>
        <authorList>
            <person name="Fallon T.R."/>
            <person name="Shende V.V."/>
            <person name="Wierzbicki I.H."/>
            <person name="Pendleton A.L."/>
            <person name="Watervoot N.F."/>
            <person name="Auber R.P."/>
            <person name="Gonzalez D.J."/>
            <person name="Wisecaver J.H."/>
            <person name="Moore B.S."/>
        </authorList>
    </citation>
    <scope>NUCLEOTIDE SEQUENCE [LARGE SCALE GENOMIC DNA]</scope>
    <source>
        <strain evidence="5 6">12B1</strain>
    </source>
</reference>
<evidence type="ECO:0000259" key="4">
    <source>
        <dbReference type="PROSITE" id="PS51352"/>
    </source>
</evidence>
<keyword evidence="6" id="KW-1185">Reference proteome</keyword>
<dbReference type="FunFam" id="3.40.30.10:FF:000245">
    <property type="entry name" value="Thioredoxin"/>
    <property type="match status" value="1"/>
</dbReference>
<dbReference type="PRINTS" id="PR00421">
    <property type="entry name" value="THIOREDOXIN"/>
</dbReference>
<dbReference type="SUPFAM" id="SSF52833">
    <property type="entry name" value="Thioredoxin-like"/>
    <property type="match status" value="1"/>
</dbReference>
<keyword evidence="1" id="KW-1015">Disulfide bond</keyword>
<dbReference type="InterPro" id="IPR013766">
    <property type="entry name" value="Thioredoxin_domain"/>
</dbReference>
<keyword evidence="3" id="KW-0732">Signal</keyword>
<dbReference type="PANTHER" id="PTHR46115">
    <property type="entry name" value="THIOREDOXIN-LIKE PROTEIN 1"/>
    <property type="match status" value="1"/>
</dbReference>
<gene>
    <name evidence="5" type="ORF">AB1Y20_019199</name>
</gene>
<evidence type="ECO:0000313" key="5">
    <source>
        <dbReference type="EMBL" id="KAL1524296.1"/>
    </source>
</evidence>
<dbReference type="Pfam" id="PF00085">
    <property type="entry name" value="Thioredoxin"/>
    <property type="match status" value="1"/>
</dbReference>
<evidence type="ECO:0000256" key="3">
    <source>
        <dbReference type="SAM" id="SignalP"/>
    </source>
</evidence>
<comment type="caution">
    <text evidence="5">The sequence shown here is derived from an EMBL/GenBank/DDBJ whole genome shotgun (WGS) entry which is preliminary data.</text>
</comment>
<dbReference type="PROSITE" id="PS00194">
    <property type="entry name" value="THIOREDOXIN_1"/>
    <property type="match status" value="1"/>
</dbReference>
<dbReference type="Gene3D" id="3.40.30.10">
    <property type="entry name" value="Glutaredoxin"/>
    <property type="match status" value="1"/>
</dbReference>
<name>A0AB34JUF4_PRYPA</name>
<feature type="region of interest" description="Disordered" evidence="2">
    <location>
        <begin position="87"/>
        <end position="131"/>
    </location>
</feature>
<accession>A0AB34JUF4</accession>
<dbReference type="InterPro" id="IPR017937">
    <property type="entry name" value="Thioredoxin_CS"/>
</dbReference>
<proteinExistence type="predicted"/>
<dbReference type="PROSITE" id="PS51352">
    <property type="entry name" value="THIOREDOXIN_2"/>
    <property type="match status" value="1"/>
</dbReference>
<dbReference type="EMBL" id="JBGBPQ010000005">
    <property type="protein sequence ID" value="KAL1524296.1"/>
    <property type="molecule type" value="Genomic_DNA"/>
</dbReference>
<feature type="chain" id="PRO_5044235475" description="Thioredoxin domain-containing protein" evidence="3">
    <location>
        <begin position="21"/>
        <end position="247"/>
    </location>
</feature>